<organism evidence="4 5">
    <name type="scientific">Candidatus Borkfalkia faecavium</name>
    <dbReference type="NCBI Taxonomy" id="2838508"/>
    <lineage>
        <taxon>Bacteria</taxon>
        <taxon>Bacillati</taxon>
        <taxon>Bacillota</taxon>
        <taxon>Clostridia</taxon>
        <taxon>Christensenellales</taxon>
        <taxon>Christensenellaceae</taxon>
        <taxon>Candidatus Borkfalkia</taxon>
    </lineage>
</organism>
<dbReference type="Gene3D" id="3.60.40.10">
    <property type="entry name" value="PPM-type phosphatase domain"/>
    <property type="match status" value="1"/>
</dbReference>
<dbReference type="InterPro" id="IPR036457">
    <property type="entry name" value="PPM-type-like_dom_sf"/>
</dbReference>
<feature type="transmembrane region" description="Helical" evidence="2">
    <location>
        <begin position="191"/>
        <end position="213"/>
    </location>
</feature>
<evidence type="ECO:0000256" key="2">
    <source>
        <dbReference type="SAM" id="Phobius"/>
    </source>
</evidence>
<dbReference type="Pfam" id="PF19732">
    <property type="entry name" value="SpoIIE_N"/>
    <property type="match status" value="1"/>
</dbReference>
<comment type="caution">
    <text evidence="4">The sequence shown here is derived from an EMBL/GenBank/DDBJ whole genome shotgun (WGS) entry which is preliminary data.</text>
</comment>
<feature type="transmembrane region" description="Helical" evidence="2">
    <location>
        <begin position="14"/>
        <end position="31"/>
    </location>
</feature>
<evidence type="ECO:0000313" key="4">
    <source>
        <dbReference type="EMBL" id="HIX50977.1"/>
    </source>
</evidence>
<dbReference type="SUPFAM" id="SSF81606">
    <property type="entry name" value="PP2C-like"/>
    <property type="match status" value="1"/>
</dbReference>
<feature type="transmembrane region" description="Helical" evidence="2">
    <location>
        <begin position="71"/>
        <end position="91"/>
    </location>
</feature>
<gene>
    <name evidence="4" type="ORF">H9851_06855</name>
</gene>
<keyword evidence="1" id="KW-0378">Hydrolase</keyword>
<feature type="transmembrane region" description="Helical" evidence="2">
    <location>
        <begin position="103"/>
        <end position="122"/>
    </location>
</feature>
<accession>A0A9D2AUQ6</accession>
<dbReference type="EMBL" id="DXEW01000033">
    <property type="protein sequence ID" value="HIX50977.1"/>
    <property type="molecule type" value="Genomic_DNA"/>
</dbReference>
<dbReference type="Proteomes" id="UP000886847">
    <property type="component" value="Unassembled WGS sequence"/>
</dbReference>
<sequence length="769" mass="81452">MAQFFRLKYGYETVLFYLAFFLGMLFLNFTMDRGEPFSLALLAAGLVCGLPALPSAGLCLVAGAACLPEGWIAFLAHAAAAIILGGAFFFLQRRTQPLKALPPIALAAALIPYLCLYGQLIYHDYIRAALIAAVIFSLAFIFTGALRCAMFRAGKCRLSPEEYVFCAAAVAAAGIGMVNCLGPYAYRAAAILALLLACALLRGSGAVLCALVISLPLSICESASAAAPVLTATAAFALYAAVALALLRTGKIATAVAVFLSDAFMHYFTRYFASADPLAAFSSPSFYLYLLVPFIPCLLFALAPERWIQALHARVHRFDEGRLTRASINRNRARVGERLFEISAAFKEIENVFVSLDGGEPAENAQEAMLRTLRGEVCVGCDKREECGGAVEEALSRLVAVGCARGKVSLIDLPAAIAAGCRNPSSLLFSLNKQLSEYSRTAADDESAAQGRKLFADQARGLAEMLKNLALQQGTPVGVHPEAERKLRLALSRAGVLCDEALICGAEPEIYLTASSDAAGDKIRAVAEGALGYRVTVAAKHALSAGKNCWLLRRLPRFDAAFGIASATKAGETASGDTCSVIRIDERTFLCALSDGMGSGEQARRISDCAVSLIESFYRAGMAGETVLSTVNRLLSFNREESFACIDMATVNLDTGRADIIKIGSPLGFLLADDSIEILESNSLPLGVLEGVRPTALQRSLSDGNVLLLISDGITAAFGSSTDIADFLARARTDNPQTLADGLLAAALSKTGGIAIDDMTAVAVRLILQ</sequence>
<protein>
    <submittedName>
        <fullName evidence="4">SpoIIE family protein phosphatase</fullName>
    </submittedName>
</protein>
<feature type="transmembrane region" description="Helical" evidence="2">
    <location>
        <begin position="252"/>
        <end position="273"/>
    </location>
</feature>
<reference evidence="4" key="2">
    <citation type="submission" date="2021-04" db="EMBL/GenBank/DDBJ databases">
        <authorList>
            <person name="Gilroy R."/>
        </authorList>
    </citation>
    <scope>NUCLEOTIDE SEQUENCE</scope>
    <source>
        <strain evidence="4">2189</strain>
    </source>
</reference>
<feature type="transmembrane region" description="Helical" evidence="2">
    <location>
        <begin position="163"/>
        <end position="185"/>
    </location>
</feature>
<dbReference type="PANTHER" id="PTHR43156:SF2">
    <property type="entry name" value="STAGE II SPORULATION PROTEIN E"/>
    <property type="match status" value="1"/>
</dbReference>
<keyword evidence="2" id="KW-0472">Membrane</keyword>
<dbReference type="SMART" id="SM00331">
    <property type="entry name" value="PP2C_SIG"/>
    <property type="match status" value="1"/>
</dbReference>
<dbReference type="InterPro" id="IPR001932">
    <property type="entry name" value="PPM-type_phosphatase-like_dom"/>
</dbReference>
<dbReference type="AlphaFoldDB" id="A0A9D2AUQ6"/>
<feature type="transmembrane region" description="Helical" evidence="2">
    <location>
        <begin position="128"/>
        <end position="151"/>
    </location>
</feature>
<evidence type="ECO:0000259" key="3">
    <source>
        <dbReference type="SMART" id="SM00331"/>
    </source>
</evidence>
<feature type="transmembrane region" description="Helical" evidence="2">
    <location>
        <begin position="285"/>
        <end position="303"/>
    </location>
</feature>
<dbReference type="InterPro" id="IPR045768">
    <property type="entry name" value="SpoIIE_N"/>
</dbReference>
<proteinExistence type="predicted"/>
<dbReference type="InterPro" id="IPR052016">
    <property type="entry name" value="Bact_Sigma-Reg"/>
</dbReference>
<evidence type="ECO:0000313" key="5">
    <source>
        <dbReference type="Proteomes" id="UP000886847"/>
    </source>
</evidence>
<feature type="transmembrane region" description="Helical" evidence="2">
    <location>
        <begin position="38"/>
        <end position="65"/>
    </location>
</feature>
<name>A0A9D2AUQ6_9FIRM</name>
<feature type="transmembrane region" description="Helical" evidence="2">
    <location>
        <begin position="225"/>
        <end position="246"/>
    </location>
</feature>
<dbReference type="Pfam" id="PF07228">
    <property type="entry name" value="SpoIIE"/>
    <property type="match status" value="1"/>
</dbReference>
<reference evidence="4" key="1">
    <citation type="journal article" date="2021" name="PeerJ">
        <title>Extensive microbial diversity within the chicken gut microbiome revealed by metagenomics and culture.</title>
        <authorList>
            <person name="Gilroy R."/>
            <person name="Ravi A."/>
            <person name="Getino M."/>
            <person name="Pursley I."/>
            <person name="Horton D.L."/>
            <person name="Alikhan N.F."/>
            <person name="Baker D."/>
            <person name="Gharbi K."/>
            <person name="Hall N."/>
            <person name="Watson M."/>
            <person name="Adriaenssens E.M."/>
            <person name="Foster-Nyarko E."/>
            <person name="Jarju S."/>
            <person name="Secka A."/>
            <person name="Antonio M."/>
            <person name="Oren A."/>
            <person name="Chaudhuri R.R."/>
            <person name="La Ragione R."/>
            <person name="Hildebrand F."/>
            <person name="Pallen M.J."/>
        </authorList>
    </citation>
    <scope>NUCLEOTIDE SEQUENCE</scope>
    <source>
        <strain evidence="4">2189</strain>
    </source>
</reference>
<feature type="domain" description="PPM-type phosphatase" evidence="3">
    <location>
        <begin position="559"/>
        <end position="766"/>
    </location>
</feature>
<dbReference type="PANTHER" id="PTHR43156">
    <property type="entry name" value="STAGE II SPORULATION PROTEIN E-RELATED"/>
    <property type="match status" value="1"/>
</dbReference>
<dbReference type="GO" id="GO:0016791">
    <property type="term" value="F:phosphatase activity"/>
    <property type="evidence" value="ECO:0007669"/>
    <property type="project" value="TreeGrafter"/>
</dbReference>
<evidence type="ECO:0000256" key="1">
    <source>
        <dbReference type="ARBA" id="ARBA00022801"/>
    </source>
</evidence>
<keyword evidence="2" id="KW-1133">Transmembrane helix</keyword>
<keyword evidence="2" id="KW-0812">Transmembrane</keyword>